<name>A0ABR1Q691_9PEZI</name>
<dbReference type="RefSeq" id="XP_066697489.1">
    <property type="nucleotide sequence ID" value="XM_066845091.1"/>
</dbReference>
<evidence type="ECO:0000313" key="1">
    <source>
        <dbReference type="EMBL" id="KAK7947983.1"/>
    </source>
</evidence>
<keyword evidence="2" id="KW-1185">Reference proteome</keyword>
<accession>A0ABR1Q691</accession>
<dbReference type="Proteomes" id="UP001391051">
    <property type="component" value="Unassembled WGS sequence"/>
</dbReference>
<comment type="caution">
    <text evidence="1">The sequence shown here is derived from an EMBL/GenBank/DDBJ whole genome shotgun (WGS) entry which is preliminary data.</text>
</comment>
<sequence>MRNTGYIITRPLSKSAQLRRKVTEASTEALKEAYISITETVPKSLTVKAVKGTFKKARKDNAEDELLASVHPNPQSGCILFKLPQEIRDQIYAEIFAATRHHALALLTCCSRIRNEIGHSWLSHILLCFQSPAIMLEKLLNVPEPLSCVHHVRVHGLMGMMLAVRSTRSPSADAMVHEFLRTLPGLAPRGARGRRRWLG</sequence>
<reference evidence="1 2" key="1">
    <citation type="submission" date="2023-01" db="EMBL/GenBank/DDBJ databases">
        <title>Analysis of 21 Apiospora genomes using comparative genomics revels a genus with tremendous synthesis potential of carbohydrate active enzymes and secondary metabolites.</title>
        <authorList>
            <person name="Sorensen T."/>
        </authorList>
    </citation>
    <scope>NUCLEOTIDE SEQUENCE [LARGE SCALE GENOMIC DNA]</scope>
    <source>
        <strain evidence="1 2">CBS 24483</strain>
    </source>
</reference>
<dbReference type="EMBL" id="JAQQWE010000006">
    <property type="protein sequence ID" value="KAK7947983.1"/>
    <property type="molecule type" value="Genomic_DNA"/>
</dbReference>
<organism evidence="1 2">
    <name type="scientific">Apiospora aurea</name>
    <dbReference type="NCBI Taxonomy" id="335848"/>
    <lineage>
        <taxon>Eukaryota</taxon>
        <taxon>Fungi</taxon>
        <taxon>Dikarya</taxon>
        <taxon>Ascomycota</taxon>
        <taxon>Pezizomycotina</taxon>
        <taxon>Sordariomycetes</taxon>
        <taxon>Xylariomycetidae</taxon>
        <taxon>Amphisphaeriales</taxon>
        <taxon>Apiosporaceae</taxon>
        <taxon>Apiospora</taxon>
    </lineage>
</organism>
<proteinExistence type="predicted"/>
<dbReference type="GeneID" id="92078153"/>
<evidence type="ECO:0008006" key="3">
    <source>
        <dbReference type="Google" id="ProtNLM"/>
    </source>
</evidence>
<protein>
    <recommendedName>
        <fullName evidence="3">F-box domain-containing protein</fullName>
    </recommendedName>
</protein>
<evidence type="ECO:0000313" key="2">
    <source>
        <dbReference type="Proteomes" id="UP001391051"/>
    </source>
</evidence>
<gene>
    <name evidence="1" type="ORF">PG986_008869</name>
</gene>